<dbReference type="EMBL" id="JPKZ01000628">
    <property type="protein sequence ID" value="KHN86379.1"/>
    <property type="molecule type" value="Genomic_DNA"/>
</dbReference>
<evidence type="ECO:0000313" key="2">
    <source>
        <dbReference type="Proteomes" id="UP000031036"/>
    </source>
</evidence>
<comment type="caution">
    <text evidence="1">The sequence shown here is derived from an EMBL/GenBank/DDBJ whole genome shotgun (WGS) entry which is preliminary data.</text>
</comment>
<gene>
    <name evidence="1" type="ORF">Tcan_10620</name>
</gene>
<organism evidence="1 2">
    <name type="scientific">Toxocara canis</name>
    <name type="common">Canine roundworm</name>
    <dbReference type="NCBI Taxonomy" id="6265"/>
    <lineage>
        <taxon>Eukaryota</taxon>
        <taxon>Metazoa</taxon>
        <taxon>Ecdysozoa</taxon>
        <taxon>Nematoda</taxon>
        <taxon>Chromadorea</taxon>
        <taxon>Rhabditida</taxon>
        <taxon>Spirurina</taxon>
        <taxon>Ascaridomorpha</taxon>
        <taxon>Ascaridoidea</taxon>
        <taxon>Toxocaridae</taxon>
        <taxon>Toxocara</taxon>
    </lineage>
</organism>
<keyword evidence="2" id="KW-1185">Reference proteome</keyword>
<accession>A0A0B2VY74</accession>
<dbReference type="Proteomes" id="UP000031036">
    <property type="component" value="Unassembled WGS sequence"/>
</dbReference>
<sequence length="147" mass="16545">MWRSDKRSNCEQRSGEKRWKSLNKRRNIMRGKQLDAGSSVKYNTLLGEWRTTREIANALLSNDTSGASTSSADLCCQQFRFETRTYRDAYGVHRVSVAPRVTDVRCCACAAAAAVRAVLDSVQEESVRRAARAYVRARVAATCSWCQ</sequence>
<reference evidence="1 2" key="1">
    <citation type="submission" date="2014-11" db="EMBL/GenBank/DDBJ databases">
        <title>Genetic blueprint of the zoonotic pathogen Toxocara canis.</title>
        <authorList>
            <person name="Zhu X.-Q."/>
            <person name="Korhonen P.K."/>
            <person name="Cai H."/>
            <person name="Young N.D."/>
            <person name="Nejsum P."/>
            <person name="von Samson-Himmelstjerna G."/>
            <person name="Boag P.R."/>
            <person name="Tan P."/>
            <person name="Li Q."/>
            <person name="Min J."/>
            <person name="Yang Y."/>
            <person name="Wang X."/>
            <person name="Fang X."/>
            <person name="Hall R.S."/>
            <person name="Hofmann A."/>
            <person name="Sternberg P.W."/>
            <person name="Jex A.R."/>
            <person name="Gasser R.B."/>
        </authorList>
    </citation>
    <scope>NUCLEOTIDE SEQUENCE [LARGE SCALE GENOMIC DNA]</scope>
    <source>
        <strain evidence="1">PN_DK_2014</strain>
    </source>
</reference>
<name>A0A0B2VY74_TOXCA</name>
<protein>
    <submittedName>
        <fullName evidence="1">Uncharacterized protein</fullName>
    </submittedName>
</protein>
<proteinExistence type="predicted"/>
<dbReference type="AlphaFoldDB" id="A0A0B2VY74"/>
<evidence type="ECO:0000313" key="1">
    <source>
        <dbReference type="EMBL" id="KHN86379.1"/>
    </source>
</evidence>